<keyword evidence="1" id="KW-0472">Membrane</keyword>
<dbReference type="Proteomes" id="UP000316476">
    <property type="component" value="Unassembled WGS sequence"/>
</dbReference>
<organism evidence="2 3">
    <name type="scientific">Crateriforma conspicua</name>
    <dbReference type="NCBI Taxonomy" id="2527996"/>
    <lineage>
        <taxon>Bacteria</taxon>
        <taxon>Pseudomonadati</taxon>
        <taxon>Planctomycetota</taxon>
        <taxon>Planctomycetia</taxon>
        <taxon>Planctomycetales</taxon>
        <taxon>Planctomycetaceae</taxon>
        <taxon>Crateriforma</taxon>
    </lineage>
</organism>
<comment type="caution">
    <text evidence="2">The sequence shown here is derived from an EMBL/GenBank/DDBJ whole genome shotgun (WGS) entry which is preliminary data.</text>
</comment>
<evidence type="ECO:0008006" key="4">
    <source>
        <dbReference type="Google" id="ProtNLM"/>
    </source>
</evidence>
<reference evidence="2 3" key="1">
    <citation type="submission" date="2019-02" db="EMBL/GenBank/DDBJ databases">
        <title>Deep-cultivation of Planctomycetes and their phenomic and genomic characterization uncovers novel biology.</title>
        <authorList>
            <person name="Wiegand S."/>
            <person name="Jogler M."/>
            <person name="Boedeker C."/>
            <person name="Pinto D."/>
            <person name="Vollmers J."/>
            <person name="Rivas-Marin E."/>
            <person name="Kohn T."/>
            <person name="Peeters S.H."/>
            <person name="Heuer A."/>
            <person name="Rast P."/>
            <person name="Oberbeckmann S."/>
            <person name="Bunk B."/>
            <person name="Jeske O."/>
            <person name="Meyerdierks A."/>
            <person name="Storesund J.E."/>
            <person name="Kallscheuer N."/>
            <person name="Luecker S."/>
            <person name="Lage O.M."/>
            <person name="Pohl T."/>
            <person name="Merkel B.J."/>
            <person name="Hornburger P."/>
            <person name="Mueller R.-W."/>
            <person name="Bruemmer F."/>
            <person name="Labrenz M."/>
            <person name="Spormann A.M."/>
            <person name="Op Den Camp H."/>
            <person name="Overmann J."/>
            <person name="Amann R."/>
            <person name="Jetten M.S.M."/>
            <person name="Mascher T."/>
            <person name="Medema M.H."/>
            <person name="Devos D.P."/>
            <person name="Kaster A.-K."/>
            <person name="Ovreas L."/>
            <person name="Rohde M."/>
            <person name="Galperin M.Y."/>
            <person name="Jogler C."/>
        </authorList>
    </citation>
    <scope>NUCLEOTIDE SEQUENCE [LARGE SCALE GENOMIC DNA]</scope>
    <source>
        <strain evidence="2 3">V7</strain>
    </source>
</reference>
<proteinExistence type="predicted"/>
<keyword evidence="1" id="KW-0812">Transmembrane</keyword>
<protein>
    <recommendedName>
        <fullName evidence="4">Bacterial membrane flanked domain protein</fullName>
    </recommendedName>
</protein>
<feature type="transmembrane region" description="Helical" evidence="1">
    <location>
        <begin position="35"/>
        <end position="68"/>
    </location>
</feature>
<dbReference type="EMBL" id="SJPZ01000007">
    <property type="protein sequence ID" value="TWU59552.1"/>
    <property type="molecule type" value="Genomic_DNA"/>
</dbReference>
<keyword evidence="1" id="KW-1133">Transmembrane helix</keyword>
<sequence>MVLDVTSSTKSSVSTQMKSVACSRKYLFARSVMEIGLTAALLCAVAWFDWIVALSIALLAVMPLWFLWKCRTMYRFAFGNGQIRTHKVFTNHVDISAPAHAIQSVAVYQGVVESICNAGTIEIDTSGTNLQNAKFVWPHLPDPDSVASELRMLASGANDG</sequence>
<dbReference type="AlphaFoldDB" id="A0A5C6FFM8"/>
<evidence type="ECO:0000313" key="3">
    <source>
        <dbReference type="Proteomes" id="UP000316476"/>
    </source>
</evidence>
<evidence type="ECO:0000256" key="1">
    <source>
        <dbReference type="SAM" id="Phobius"/>
    </source>
</evidence>
<name>A0A5C6FFM8_9PLAN</name>
<gene>
    <name evidence="2" type="ORF">V7x_55680</name>
</gene>
<evidence type="ECO:0000313" key="2">
    <source>
        <dbReference type="EMBL" id="TWU59552.1"/>
    </source>
</evidence>
<accession>A0A5C6FFM8</accession>